<dbReference type="Gene3D" id="3.40.50.300">
    <property type="entry name" value="P-loop containing nucleotide triphosphate hydrolases"/>
    <property type="match status" value="2"/>
</dbReference>
<evidence type="ECO:0000256" key="1">
    <source>
        <dbReference type="ARBA" id="ARBA00005446"/>
    </source>
</evidence>
<dbReference type="GO" id="GO:0005694">
    <property type="term" value="C:chromosome"/>
    <property type="evidence" value="ECO:0007669"/>
    <property type="project" value="TreeGrafter"/>
</dbReference>
<keyword evidence="5" id="KW-0067">ATP-binding</keyword>
<feature type="compositionally biased region" description="Basic and acidic residues" evidence="6">
    <location>
        <begin position="662"/>
        <end position="681"/>
    </location>
</feature>
<comment type="catalytic activity">
    <reaction evidence="4 5">
        <text>ATP + H2O = ADP + phosphate + H(+)</text>
        <dbReference type="Rhea" id="RHEA:13065"/>
        <dbReference type="ChEBI" id="CHEBI:15377"/>
        <dbReference type="ChEBI" id="CHEBI:15378"/>
        <dbReference type="ChEBI" id="CHEBI:30616"/>
        <dbReference type="ChEBI" id="CHEBI:43474"/>
        <dbReference type="ChEBI" id="CHEBI:456216"/>
    </reaction>
</comment>
<accession>A0A154PMP0</accession>
<feature type="region of interest" description="Disordered" evidence="6">
    <location>
        <begin position="658"/>
        <end position="683"/>
    </location>
</feature>
<organism evidence="8 9">
    <name type="scientific">Dufourea novaeangliae</name>
    <name type="common">Sweat bee</name>
    <dbReference type="NCBI Taxonomy" id="178035"/>
    <lineage>
        <taxon>Eukaryota</taxon>
        <taxon>Metazoa</taxon>
        <taxon>Ecdysozoa</taxon>
        <taxon>Arthropoda</taxon>
        <taxon>Hexapoda</taxon>
        <taxon>Insecta</taxon>
        <taxon>Pterygota</taxon>
        <taxon>Neoptera</taxon>
        <taxon>Endopterygota</taxon>
        <taxon>Hymenoptera</taxon>
        <taxon>Apocrita</taxon>
        <taxon>Aculeata</taxon>
        <taxon>Apoidea</taxon>
        <taxon>Anthophila</taxon>
        <taxon>Halictidae</taxon>
        <taxon>Rophitinae</taxon>
        <taxon>Dufourea</taxon>
    </lineage>
</organism>
<dbReference type="STRING" id="178035.A0A154PMP0"/>
<dbReference type="PANTHER" id="PTHR13710:SF152">
    <property type="entry name" value="ATP-DEPENDENT DNA HELICASE Q5"/>
    <property type="match status" value="1"/>
</dbReference>
<evidence type="ECO:0000256" key="3">
    <source>
        <dbReference type="ARBA" id="ARBA00022806"/>
    </source>
</evidence>
<evidence type="ECO:0000256" key="2">
    <source>
        <dbReference type="ARBA" id="ARBA00022801"/>
    </source>
</evidence>
<dbReference type="PANTHER" id="PTHR13710">
    <property type="entry name" value="DNA HELICASE RECQ FAMILY MEMBER"/>
    <property type="match status" value="1"/>
</dbReference>
<gene>
    <name evidence="8" type="ORF">WN55_05508</name>
</gene>
<dbReference type="GO" id="GO:0043138">
    <property type="term" value="F:3'-5' DNA helicase activity"/>
    <property type="evidence" value="ECO:0007669"/>
    <property type="project" value="UniProtKB-EC"/>
</dbReference>
<dbReference type="InterPro" id="IPR027417">
    <property type="entry name" value="P-loop_NTPase"/>
</dbReference>
<keyword evidence="5" id="KW-0539">Nucleus</keyword>
<dbReference type="Proteomes" id="UP000076502">
    <property type="component" value="Unassembled WGS sequence"/>
</dbReference>
<dbReference type="PROSITE" id="PS51192">
    <property type="entry name" value="HELICASE_ATP_BIND_1"/>
    <property type="match status" value="1"/>
</dbReference>
<evidence type="ECO:0000256" key="6">
    <source>
        <dbReference type="SAM" id="MobiDB-lite"/>
    </source>
</evidence>
<protein>
    <recommendedName>
        <fullName evidence="5">ATP-dependent DNA helicase</fullName>
        <ecNumber evidence="5">5.6.2.4</ecNumber>
    </recommendedName>
</protein>
<dbReference type="NCBIfam" id="TIGR00614">
    <property type="entry name" value="recQ_fam"/>
    <property type="match status" value="1"/>
</dbReference>
<evidence type="ECO:0000313" key="9">
    <source>
        <dbReference type="Proteomes" id="UP000076502"/>
    </source>
</evidence>
<dbReference type="GO" id="GO:0000724">
    <property type="term" value="P:double-strand break repair via homologous recombination"/>
    <property type="evidence" value="ECO:0007669"/>
    <property type="project" value="TreeGrafter"/>
</dbReference>
<evidence type="ECO:0000256" key="5">
    <source>
        <dbReference type="RuleBase" id="RU364117"/>
    </source>
</evidence>
<comment type="subcellular location">
    <subcellularLocation>
        <location evidence="5">Nucleus</location>
    </subcellularLocation>
</comment>
<feature type="domain" description="Helicase ATP-binding" evidence="7">
    <location>
        <begin position="31"/>
        <end position="206"/>
    </location>
</feature>
<dbReference type="Pfam" id="PF16124">
    <property type="entry name" value="RecQ_Zn_bind"/>
    <property type="match status" value="1"/>
</dbReference>
<dbReference type="GO" id="GO:0016887">
    <property type="term" value="F:ATP hydrolysis activity"/>
    <property type="evidence" value="ECO:0007669"/>
    <property type="project" value="RHEA"/>
</dbReference>
<sequence>MSYNESNLTSVLQSVFGYEKFKNDVQKEATIAISKGARYVCISMPPRFGRSLCFQLPVVLQKGKVAIVFSPKLSFVKNDIDFLTNKQIHARLLSQSTYINERKVILRDLMSNCPTIQLLYVTPEMAMITYFQKLILLLKKHKILSYIVFNDAHCLSEWGYEYTPSYKNINLFDKIYGYVPRVAITTTVTNKVIEDICQLLTLRTPRIFKIPVQQINVYHDVWLLDVLSNPLEHLKSFIVEVLGFLDPSVHKTRKGHAIVYCREEIIGESIKCKLIAFGIPALTCHHKLNNRSRRNVENEWISGKASVIITTYDYGFIHKKPIRCIVYWTVPENISKYYRKSAEACIDNSRAYCRIYFSTKEYSSIKMLIENHRIMNDPEHIKKRLSEYNKLVSYCLSVKCRHAMISAYFGRVIEPCKINCDVCENKEMVEIRTFKFIMYSKSIENITYNLCDIKGHSEKEQSHGDKEESEKSAGMEFGECKITRRGILADKINNGTIVQYTDKQKSSSADGWLFAKDCIQAGTLKRAKDNLNVATGASRPTITSSLPAERNSNKEISLEPCSSKTSVPRNSAGINSAQVSRRGSESKRESRIRDANSDAVRTVAKEDRISRSDSGEVIVVAVNKRCEKRSNHAAAMDNTCSLEFQSKKRKFGTENKAIAATRPRDKRWGTSDRDERVKDDANESVSRGYATAEYLMNKYKLNRDAITLKPCRK</sequence>
<comment type="similarity">
    <text evidence="1 5">Belongs to the helicase family. RecQ subfamily.</text>
</comment>
<comment type="catalytic activity">
    <reaction evidence="5">
        <text>Couples ATP hydrolysis with the unwinding of duplex DNA by translocating in the 3'-5' direction.</text>
        <dbReference type="EC" id="5.6.2.4"/>
    </reaction>
</comment>
<dbReference type="GO" id="GO:0005524">
    <property type="term" value="F:ATP binding"/>
    <property type="evidence" value="ECO:0007669"/>
    <property type="project" value="UniProtKB-KW"/>
</dbReference>
<evidence type="ECO:0000256" key="4">
    <source>
        <dbReference type="ARBA" id="ARBA00049360"/>
    </source>
</evidence>
<dbReference type="InterPro" id="IPR032284">
    <property type="entry name" value="RecQ_Zn-bd"/>
</dbReference>
<feature type="compositionally biased region" description="Basic and acidic residues" evidence="6">
    <location>
        <begin position="582"/>
        <end position="596"/>
    </location>
</feature>
<reference evidence="8 9" key="1">
    <citation type="submission" date="2015-07" db="EMBL/GenBank/DDBJ databases">
        <title>The genome of Dufourea novaeangliae.</title>
        <authorList>
            <person name="Pan H."/>
            <person name="Kapheim K."/>
        </authorList>
    </citation>
    <scope>NUCLEOTIDE SEQUENCE [LARGE SCALE GENOMIC DNA]</scope>
    <source>
        <strain evidence="8">0120121106</strain>
        <tissue evidence="8">Whole body</tissue>
    </source>
</reference>
<name>A0A154PMP0_DUFNO</name>
<keyword evidence="5" id="KW-0547">Nucleotide-binding</keyword>
<evidence type="ECO:0000313" key="8">
    <source>
        <dbReference type="EMBL" id="KZC13103.1"/>
    </source>
</evidence>
<dbReference type="InterPro" id="IPR004589">
    <property type="entry name" value="DNA_helicase_ATP-dep_RecQ"/>
</dbReference>
<dbReference type="GO" id="GO:0009378">
    <property type="term" value="F:four-way junction helicase activity"/>
    <property type="evidence" value="ECO:0007669"/>
    <property type="project" value="TreeGrafter"/>
</dbReference>
<keyword evidence="2 5" id="KW-0378">Hydrolase</keyword>
<feature type="compositionally biased region" description="Polar residues" evidence="6">
    <location>
        <begin position="537"/>
        <end position="546"/>
    </location>
</feature>
<dbReference type="SUPFAM" id="SSF52540">
    <property type="entry name" value="P-loop containing nucleoside triphosphate hydrolases"/>
    <property type="match status" value="2"/>
</dbReference>
<proteinExistence type="inferred from homology"/>
<dbReference type="AlphaFoldDB" id="A0A154PMP0"/>
<dbReference type="GO" id="GO:0005634">
    <property type="term" value="C:nucleus"/>
    <property type="evidence" value="ECO:0007669"/>
    <property type="project" value="UniProtKB-SubCell"/>
</dbReference>
<dbReference type="InterPro" id="IPR011545">
    <property type="entry name" value="DEAD/DEAH_box_helicase_dom"/>
</dbReference>
<feature type="compositionally biased region" description="Polar residues" evidence="6">
    <location>
        <begin position="560"/>
        <end position="579"/>
    </location>
</feature>
<dbReference type="Pfam" id="PF00270">
    <property type="entry name" value="DEAD"/>
    <property type="match status" value="1"/>
</dbReference>
<dbReference type="EMBL" id="KQ434980">
    <property type="protein sequence ID" value="KZC13103.1"/>
    <property type="molecule type" value="Genomic_DNA"/>
</dbReference>
<dbReference type="InterPro" id="IPR014001">
    <property type="entry name" value="Helicase_ATP-bd"/>
</dbReference>
<dbReference type="GO" id="GO:0005737">
    <property type="term" value="C:cytoplasm"/>
    <property type="evidence" value="ECO:0007669"/>
    <property type="project" value="TreeGrafter"/>
</dbReference>
<dbReference type="GO" id="GO:0003676">
    <property type="term" value="F:nucleic acid binding"/>
    <property type="evidence" value="ECO:0007669"/>
    <property type="project" value="InterPro"/>
</dbReference>
<keyword evidence="9" id="KW-1185">Reference proteome</keyword>
<dbReference type="OrthoDB" id="10261556at2759"/>
<feature type="region of interest" description="Disordered" evidence="6">
    <location>
        <begin position="537"/>
        <end position="599"/>
    </location>
</feature>
<dbReference type="EC" id="5.6.2.4" evidence="5"/>
<evidence type="ECO:0000259" key="7">
    <source>
        <dbReference type="PROSITE" id="PS51192"/>
    </source>
</evidence>
<keyword evidence="3 5" id="KW-0347">Helicase</keyword>